<evidence type="ECO:0000313" key="2">
    <source>
        <dbReference type="EMBL" id="MDX3129859.1"/>
    </source>
</evidence>
<dbReference type="AlphaFoldDB" id="A0AAJ2PM31"/>
<comment type="caution">
    <text evidence="2">The sequence shown here is derived from an EMBL/GenBank/DDBJ whole genome shotgun (WGS) entry which is preliminary data.</text>
</comment>
<feature type="compositionally biased region" description="Basic and acidic residues" evidence="1">
    <location>
        <begin position="61"/>
        <end position="71"/>
    </location>
</feature>
<dbReference type="EMBL" id="JARAWN010000035">
    <property type="protein sequence ID" value="MDX3129859.1"/>
    <property type="molecule type" value="Genomic_DNA"/>
</dbReference>
<gene>
    <name evidence="2" type="ORF">PV367_08615</name>
</gene>
<feature type="non-terminal residue" evidence="2">
    <location>
        <position position="1"/>
    </location>
</feature>
<feature type="region of interest" description="Disordered" evidence="1">
    <location>
        <begin position="1"/>
        <end position="84"/>
    </location>
</feature>
<keyword evidence="2" id="KW-0176">Collagen</keyword>
<proteinExistence type="predicted"/>
<name>A0AAJ2PM31_9ACTN</name>
<dbReference type="Proteomes" id="UP001273589">
    <property type="component" value="Unassembled WGS sequence"/>
</dbReference>
<evidence type="ECO:0000256" key="1">
    <source>
        <dbReference type="SAM" id="MobiDB-lite"/>
    </source>
</evidence>
<accession>A0AAJ2PM31</accession>
<evidence type="ECO:0000313" key="3">
    <source>
        <dbReference type="Proteomes" id="UP001273589"/>
    </source>
</evidence>
<sequence>NQGQAQNTSQSHNQGQAQNTSQSHNQGQAQNTSQSHNQGQAQNTSQGQGHTQSAGQQHGADTGKDHGEDKGQNNGDHTSADKGLVKFNVVTTVGEVWETTCVPVDTQPHATLNCDDAQGNPRPWLRVELQPSDSIINGGSTVTPRATDR</sequence>
<feature type="compositionally biased region" description="Polar residues" evidence="1">
    <location>
        <begin position="1"/>
        <end position="56"/>
    </location>
</feature>
<protein>
    <submittedName>
        <fullName evidence="2">Collagen-like protein</fullName>
    </submittedName>
</protein>
<organism evidence="2 3">
    <name type="scientific">Streptomyces europaeiscabiei</name>
    <dbReference type="NCBI Taxonomy" id="146819"/>
    <lineage>
        <taxon>Bacteria</taxon>
        <taxon>Bacillati</taxon>
        <taxon>Actinomycetota</taxon>
        <taxon>Actinomycetes</taxon>
        <taxon>Kitasatosporales</taxon>
        <taxon>Streptomycetaceae</taxon>
        <taxon>Streptomyces</taxon>
    </lineage>
</organism>
<reference evidence="2" key="1">
    <citation type="journal article" date="2023" name="Microb. Genom.">
        <title>Mesoterricola silvestris gen. nov., sp. nov., Mesoterricola sediminis sp. nov., Geothrix oryzae sp. nov., Geothrix edaphica sp. nov., Geothrix rubra sp. nov., and Geothrix limicola sp. nov., six novel members of Acidobacteriota isolated from soils.</title>
        <authorList>
            <person name="Weisberg A.J."/>
            <person name="Pearce E."/>
            <person name="Kramer C.G."/>
            <person name="Chang J.H."/>
            <person name="Clarke C.R."/>
        </authorList>
    </citation>
    <scope>NUCLEOTIDE SEQUENCE</scope>
    <source>
        <strain evidence="2">ND06-05F</strain>
    </source>
</reference>